<proteinExistence type="inferred from homology"/>
<organism evidence="4 5">
    <name type="scientific">Conexibacter stalactiti</name>
    <dbReference type="NCBI Taxonomy" id="1940611"/>
    <lineage>
        <taxon>Bacteria</taxon>
        <taxon>Bacillati</taxon>
        <taxon>Actinomycetota</taxon>
        <taxon>Thermoleophilia</taxon>
        <taxon>Solirubrobacterales</taxon>
        <taxon>Conexibacteraceae</taxon>
        <taxon>Conexibacter</taxon>
    </lineage>
</organism>
<dbReference type="EMBL" id="JAWSTH010000001">
    <property type="protein sequence ID" value="MDW5592830.1"/>
    <property type="molecule type" value="Genomic_DNA"/>
</dbReference>
<dbReference type="Proteomes" id="UP001284601">
    <property type="component" value="Unassembled WGS sequence"/>
</dbReference>
<evidence type="ECO:0000313" key="5">
    <source>
        <dbReference type="Proteomes" id="UP001284601"/>
    </source>
</evidence>
<comment type="caution">
    <text evidence="4">The sequence shown here is derived from an EMBL/GenBank/DDBJ whole genome shotgun (WGS) entry which is preliminary data.</text>
</comment>
<feature type="region of interest" description="Disordered" evidence="2">
    <location>
        <begin position="166"/>
        <end position="187"/>
    </location>
</feature>
<dbReference type="PANTHER" id="PTHR43841:SF1">
    <property type="entry name" value="3-HYDROXYACYL-THIOESTER DEHYDRATASE X"/>
    <property type="match status" value="1"/>
</dbReference>
<dbReference type="Gene3D" id="3.10.129.10">
    <property type="entry name" value="Hotdog Thioesterase"/>
    <property type="match status" value="1"/>
</dbReference>
<evidence type="ECO:0000256" key="2">
    <source>
        <dbReference type="SAM" id="MobiDB-lite"/>
    </source>
</evidence>
<dbReference type="InterPro" id="IPR029069">
    <property type="entry name" value="HotDog_dom_sf"/>
</dbReference>
<evidence type="ECO:0000313" key="4">
    <source>
        <dbReference type="EMBL" id="MDW5592830.1"/>
    </source>
</evidence>
<dbReference type="SUPFAM" id="SSF54637">
    <property type="entry name" value="Thioesterase/thiol ester dehydrase-isomerase"/>
    <property type="match status" value="2"/>
</dbReference>
<evidence type="ECO:0000259" key="3">
    <source>
        <dbReference type="Pfam" id="PF01575"/>
    </source>
</evidence>
<accession>A0ABU4HHV7</accession>
<comment type="similarity">
    <text evidence="1">Belongs to the enoyl-CoA hydratase/isomerase family.</text>
</comment>
<dbReference type="Pfam" id="PF01575">
    <property type="entry name" value="MaoC_dehydratas"/>
    <property type="match status" value="1"/>
</dbReference>
<evidence type="ECO:0000256" key="1">
    <source>
        <dbReference type="ARBA" id="ARBA00005254"/>
    </source>
</evidence>
<reference evidence="4 5" key="2">
    <citation type="submission" date="2023-10" db="EMBL/GenBank/DDBJ databases">
        <authorList>
            <person name="Han X.F."/>
        </authorList>
    </citation>
    <scope>NUCLEOTIDE SEQUENCE [LARGE SCALE GENOMIC DNA]</scope>
    <source>
        <strain evidence="4 5">KCTC 39840</strain>
    </source>
</reference>
<feature type="domain" description="MaoC-like" evidence="3">
    <location>
        <begin position="199"/>
        <end position="276"/>
    </location>
</feature>
<sequence length="297" mass="32244">MAAAPNSTVRRLSGPPGTLGLYAKAALPLIPGASMLPFVAGAGGKLPRTTLTLDGVRTDRDQLASYDRVCGFTLRDELPSTFVHVQAFPLHMALMTDGAFPFGAVGLVHLRNRITQFRPLRADETYDLRVHTMPVQPHAKGKTFTIVSEARVGDELVWQDASTMLRRGKGSKDAERPKPQGGPAPSELPFVALWKLGEDLGRRYGAVSGDRNPIHMHAYSAKLLGFPRAIAHGMWTKARCLAALESTLPDAYTVDVTFKRPILLPGKVAFAAEDGRFAVRNRKDDTKIHLEGTVTAA</sequence>
<dbReference type="InterPro" id="IPR002539">
    <property type="entry name" value="MaoC-like_dom"/>
</dbReference>
<dbReference type="PANTHER" id="PTHR43841">
    <property type="entry name" value="3-HYDROXYACYL-THIOESTER DEHYDRATASE HTDX-RELATED"/>
    <property type="match status" value="1"/>
</dbReference>
<keyword evidence="5" id="KW-1185">Reference proteome</keyword>
<reference evidence="5" key="1">
    <citation type="submission" date="2023-07" db="EMBL/GenBank/DDBJ databases">
        <title>Conexibacter stalactiti sp. nov., isolated from stalactites in a lava cave and emended description of the genus Conexibacter.</title>
        <authorList>
            <person name="Lee S.D."/>
        </authorList>
    </citation>
    <scope>NUCLEOTIDE SEQUENCE [LARGE SCALE GENOMIC DNA]</scope>
    <source>
        <strain evidence="5">KCTC 39840</strain>
    </source>
</reference>
<name>A0ABU4HHV7_9ACTN</name>
<protein>
    <submittedName>
        <fullName evidence="4">MaoC/PaaZ C-terminal domain-containing protein</fullName>
    </submittedName>
</protein>
<gene>
    <name evidence="4" type="ORF">R7226_00675</name>
</gene>
<dbReference type="RefSeq" id="WP_318595087.1">
    <property type="nucleotide sequence ID" value="NZ_JAWSTH010000001.1"/>
</dbReference>